<name>A0ABQ4WQT8_9ASTR</name>
<organism evidence="11 12">
    <name type="scientific">Tanacetum coccineum</name>
    <dbReference type="NCBI Taxonomy" id="301880"/>
    <lineage>
        <taxon>Eukaryota</taxon>
        <taxon>Viridiplantae</taxon>
        <taxon>Streptophyta</taxon>
        <taxon>Embryophyta</taxon>
        <taxon>Tracheophyta</taxon>
        <taxon>Spermatophyta</taxon>
        <taxon>Magnoliopsida</taxon>
        <taxon>eudicotyledons</taxon>
        <taxon>Gunneridae</taxon>
        <taxon>Pentapetalae</taxon>
        <taxon>asterids</taxon>
        <taxon>campanulids</taxon>
        <taxon>Asterales</taxon>
        <taxon>Asteraceae</taxon>
        <taxon>Asteroideae</taxon>
        <taxon>Anthemideae</taxon>
        <taxon>Anthemidinae</taxon>
        <taxon>Tanacetum</taxon>
    </lineage>
</organism>
<evidence type="ECO:0000256" key="5">
    <source>
        <dbReference type="ARBA" id="ARBA00022801"/>
    </source>
</evidence>
<proteinExistence type="predicted"/>
<keyword evidence="6 11" id="KW-0695">RNA-directed DNA polymerase</keyword>
<keyword evidence="2" id="KW-0548">Nucleotidyltransferase</keyword>
<reference evidence="11" key="2">
    <citation type="submission" date="2022-01" db="EMBL/GenBank/DDBJ databases">
        <authorList>
            <person name="Yamashiro T."/>
            <person name="Shiraishi A."/>
            <person name="Satake H."/>
            <person name="Nakayama K."/>
        </authorList>
    </citation>
    <scope>NUCLEOTIDE SEQUENCE</scope>
</reference>
<dbReference type="Gene3D" id="4.10.60.10">
    <property type="entry name" value="Zinc finger, CCHC-type"/>
    <property type="match status" value="1"/>
</dbReference>
<evidence type="ECO:0000256" key="1">
    <source>
        <dbReference type="ARBA" id="ARBA00022679"/>
    </source>
</evidence>
<dbReference type="InterPro" id="IPR041373">
    <property type="entry name" value="RT_RNaseH"/>
</dbReference>
<accession>A0ABQ4WQT8</accession>
<feature type="domain" description="CCHC-type" evidence="9">
    <location>
        <begin position="453"/>
        <end position="468"/>
    </location>
</feature>
<dbReference type="InterPro" id="IPR000477">
    <property type="entry name" value="RT_dom"/>
</dbReference>
<dbReference type="PROSITE" id="PS50158">
    <property type="entry name" value="ZF_CCHC"/>
    <property type="match status" value="1"/>
</dbReference>
<dbReference type="CDD" id="cd09274">
    <property type="entry name" value="RNase_HI_RT_Ty3"/>
    <property type="match status" value="1"/>
</dbReference>
<evidence type="ECO:0000259" key="10">
    <source>
        <dbReference type="PROSITE" id="PS50878"/>
    </source>
</evidence>
<dbReference type="Pfam" id="PF00078">
    <property type="entry name" value="RVT_1"/>
    <property type="match status" value="1"/>
</dbReference>
<evidence type="ECO:0000256" key="4">
    <source>
        <dbReference type="ARBA" id="ARBA00022759"/>
    </source>
</evidence>
<keyword evidence="4" id="KW-0255">Endonuclease</keyword>
<evidence type="ECO:0000256" key="3">
    <source>
        <dbReference type="ARBA" id="ARBA00022722"/>
    </source>
</evidence>
<evidence type="ECO:0000313" key="11">
    <source>
        <dbReference type="EMBL" id="GJS55213.1"/>
    </source>
</evidence>
<dbReference type="InterPro" id="IPR043128">
    <property type="entry name" value="Rev_trsase/Diguanyl_cyclase"/>
</dbReference>
<dbReference type="Pfam" id="PF17917">
    <property type="entry name" value="RT_RNaseH"/>
    <property type="match status" value="1"/>
</dbReference>
<dbReference type="Proteomes" id="UP001151760">
    <property type="component" value="Unassembled WGS sequence"/>
</dbReference>
<evidence type="ECO:0000256" key="7">
    <source>
        <dbReference type="PROSITE-ProRule" id="PRU00047"/>
    </source>
</evidence>
<reference evidence="11" key="1">
    <citation type="journal article" date="2022" name="Int. J. Mol. Sci.">
        <title>Draft Genome of Tanacetum Coccineum: Genomic Comparison of Closely Related Tanacetum-Family Plants.</title>
        <authorList>
            <person name="Yamashiro T."/>
            <person name="Shiraishi A."/>
            <person name="Nakayama K."/>
            <person name="Satake H."/>
        </authorList>
    </citation>
    <scope>NUCLEOTIDE SEQUENCE</scope>
</reference>
<keyword evidence="5" id="KW-0378">Hydrolase</keyword>
<evidence type="ECO:0000313" key="12">
    <source>
        <dbReference type="Proteomes" id="UP001151760"/>
    </source>
</evidence>
<dbReference type="Gene3D" id="3.10.10.10">
    <property type="entry name" value="HIV Type 1 Reverse Transcriptase, subunit A, domain 1"/>
    <property type="match status" value="1"/>
</dbReference>
<gene>
    <name evidence="11" type="ORF">Tco_0628575</name>
</gene>
<keyword evidence="3" id="KW-0540">Nuclease</keyword>
<feature type="region of interest" description="Disordered" evidence="8">
    <location>
        <begin position="187"/>
        <end position="214"/>
    </location>
</feature>
<comment type="caution">
    <text evidence="11">The sequence shown here is derived from an EMBL/GenBank/DDBJ whole genome shotgun (WGS) entry which is preliminary data.</text>
</comment>
<dbReference type="InterPro" id="IPR043502">
    <property type="entry name" value="DNA/RNA_pol_sf"/>
</dbReference>
<keyword evidence="7" id="KW-0862">Zinc</keyword>
<dbReference type="PROSITE" id="PS50878">
    <property type="entry name" value="RT_POL"/>
    <property type="match status" value="1"/>
</dbReference>
<sequence>MHRALSPIRADLLPPPKRIKDFDSVTDFEVSSENGYELYVSREVGLGVDVEDSYEPYTEPDVDTDIQTDINECFAYVDAIRARRTDVRDVVEIMAEEEVESSARGAVEVEVDPRVRSVVDDDVCEFVREGVLDHVTADGAVKIIKSDQRCQGYRIARVDLEVTTMIERISALERDNTRLRGMLDVESQRENEQQDDNVEATANNGNGNSNGNGNLNVNNEGVVPIAQECTYQDFVKCQPLNFKGMEGVVGLTYWFEKMETVFHISNCPPRYQVKYASCTLLDGALTWWNSHKRTVGVDAAYAMTCKALMKLMTEEYCSRNEIQKMETELWNLTVKEEDKVEKYIGGLSDNIQGNVIAAEPTRLQDAIRIANNLMDQKLKGYAIKNAENKRIFDNNPRDNHGQQQQPFMRQNVNGQNVARAYTVRNNVERRGYVGALPYCSKCRLHHKGPCMVKCGNCKRVGHMTRDCRAAVVATTQRAPVGNQTRNTCYEWNKTGNNEAKARAYAIGRGGANLNSNIVTGTFLLNNRYASMLFDSGVDRSFVSTTFSILLDVTPSTLDTSYAVELADGRISETNVILRDKVLVIEGNGCNGGSKSKLSIILCTKTQKYIQKGCQVYLAQVTAKKTGDELEEKQLEDVPIVWDFPKVFPEDLPGLPPTRQVEFQIDLVPGVALVARSPYRLAPLEMQELSTQLHKLSDKGFIRPSSSLWGAAVLFVKKKDESFQMCIDYRELNKLTVKDRYPLLRIDDLFDQLQGSRVYSKIDLRSGYHQLRVCEKDIPKTAFRTRYGHYEFQVMPFGLTNAPAVFMDLMNRVCKLYLDNFVIIFIDDILIYSKNKKEHEGHLKLILRLLKEEKFFAKFSKCELWLSKVKFLGHVIDSEGIHVDPTKIESIKDRASPKTPTEIRQFLGLAAKAAFQLLKQKLCSALILALREGSENFVVYCDASHKGLGEVLMPREKVIAYASRQLKFHEKNYTTYNLELVFALKMWRRYLYGTKCVMFTDHKSLQHILDQKELNMRQRL</sequence>
<evidence type="ECO:0000259" key="9">
    <source>
        <dbReference type="PROSITE" id="PS50158"/>
    </source>
</evidence>
<keyword evidence="12" id="KW-1185">Reference proteome</keyword>
<keyword evidence="7" id="KW-0479">Metal-binding</keyword>
<dbReference type="PANTHER" id="PTHR24559">
    <property type="entry name" value="TRANSPOSON TY3-I GAG-POL POLYPROTEIN"/>
    <property type="match status" value="1"/>
</dbReference>
<feature type="domain" description="Reverse transcriptase" evidence="10">
    <location>
        <begin position="696"/>
        <end position="875"/>
    </location>
</feature>
<keyword evidence="7" id="KW-0863">Zinc-finger</keyword>
<protein>
    <submittedName>
        <fullName evidence="11">Reverse transcriptase domain-containing protein</fullName>
    </submittedName>
</protein>
<dbReference type="Pfam" id="PF08284">
    <property type="entry name" value="RVP_2"/>
    <property type="match status" value="1"/>
</dbReference>
<feature type="non-terminal residue" evidence="11">
    <location>
        <position position="1019"/>
    </location>
</feature>
<dbReference type="SUPFAM" id="SSF56672">
    <property type="entry name" value="DNA/RNA polymerases"/>
    <property type="match status" value="1"/>
</dbReference>
<dbReference type="EMBL" id="BQNB010008853">
    <property type="protein sequence ID" value="GJS55213.1"/>
    <property type="molecule type" value="Genomic_DNA"/>
</dbReference>
<dbReference type="InterPro" id="IPR053134">
    <property type="entry name" value="RNA-dir_DNA_polymerase"/>
</dbReference>
<evidence type="ECO:0000256" key="2">
    <source>
        <dbReference type="ARBA" id="ARBA00022695"/>
    </source>
</evidence>
<dbReference type="Gene3D" id="3.30.70.270">
    <property type="match status" value="1"/>
</dbReference>
<feature type="compositionally biased region" description="Low complexity" evidence="8">
    <location>
        <begin position="203"/>
        <end position="214"/>
    </location>
</feature>
<evidence type="ECO:0000256" key="8">
    <source>
        <dbReference type="SAM" id="MobiDB-lite"/>
    </source>
</evidence>
<dbReference type="InterPro" id="IPR001878">
    <property type="entry name" value="Znf_CCHC"/>
</dbReference>
<dbReference type="GO" id="GO:0003964">
    <property type="term" value="F:RNA-directed DNA polymerase activity"/>
    <property type="evidence" value="ECO:0007669"/>
    <property type="project" value="UniProtKB-KW"/>
</dbReference>
<dbReference type="CDD" id="cd01647">
    <property type="entry name" value="RT_LTR"/>
    <property type="match status" value="1"/>
</dbReference>
<evidence type="ECO:0000256" key="6">
    <source>
        <dbReference type="ARBA" id="ARBA00022918"/>
    </source>
</evidence>
<dbReference type="PANTHER" id="PTHR24559:SF427">
    <property type="entry name" value="RNA-DIRECTED DNA POLYMERASE"/>
    <property type="match status" value="1"/>
</dbReference>
<keyword evidence="1" id="KW-0808">Transferase</keyword>